<evidence type="ECO:0000256" key="3">
    <source>
        <dbReference type="ARBA" id="ARBA00005119"/>
    </source>
</evidence>
<dbReference type="AlphaFoldDB" id="A0A199NWG7"/>
<dbReference type="UniPathway" id="UPA00557">
    <property type="reaction ID" value="UER00614"/>
</dbReference>
<comment type="similarity">
    <text evidence="5 18">Belongs to the CDS family.</text>
</comment>
<dbReference type="GO" id="GO:0016024">
    <property type="term" value="P:CDP-diacylglycerol biosynthetic process"/>
    <property type="evidence" value="ECO:0007669"/>
    <property type="project" value="UniProtKB-UniPathway"/>
</dbReference>
<proteinExistence type="inferred from homology"/>
<dbReference type="KEGG" id="rkr:I6G21_07145"/>
<keyword evidence="23" id="KW-1185">Reference proteome</keyword>
<keyword evidence="11 18" id="KW-0812">Transmembrane</keyword>
<evidence type="ECO:0000256" key="2">
    <source>
        <dbReference type="ARBA" id="ARBA00004651"/>
    </source>
</evidence>
<evidence type="ECO:0000256" key="6">
    <source>
        <dbReference type="ARBA" id="ARBA00012487"/>
    </source>
</evidence>
<evidence type="ECO:0000313" key="23">
    <source>
        <dbReference type="Proteomes" id="UP000053171"/>
    </source>
</evidence>
<dbReference type="EC" id="2.7.7.41" evidence="6 18"/>
<dbReference type="GeneID" id="61263157"/>
<feature type="transmembrane region" description="Helical" evidence="20">
    <location>
        <begin position="157"/>
        <end position="177"/>
    </location>
</feature>
<dbReference type="PANTHER" id="PTHR46382:SF1">
    <property type="entry name" value="PHOSPHATIDATE CYTIDYLYLTRANSFERASE"/>
    <property type="match status" value="1"/>
</dbReference>
<accession>A0A199NWG7</accession>
<feature type="compositionally biased region" description="Pro residues" evidence="19">
    <location>
        <begin position="1"/>
        <end position="14"/>
    </location>
</feature>
<evidence type="ECO:0000256" key="17">
    <source>
        <dbReference type="ARBA" id="ARBA00023264"/>
    </source>
</evidence>
<comment type="pathway">
    <text evidence="3 18">Phospholipid metabolism; CDP-diacylglycerol biosynthesis; CDP-diacylglycerol from sn-glycerol 3-phosphate: step 3/3.</text>
</comment>
<comment type="catalytic activity">
    <reaction evidence="1 18">
        <text>a 1,2-diacyl-sn-glycero-3-phosphate + CTP + H(+) = a CDP-1,2-diacyl-sn-glycerol + diphosphate</text>
        <dbReference type="Rhea" id="RHEA:16229"/>
        <dbReference type="ChEBI" id="CHEBI:15378"/>
        <dbReference type="ChEBI" id="CHEBI:33019"/>
        <dbReference type="ChEBI" id="CHEBI:37563"/>
        <dbReference type="ChEBI" id="CHEBI:58332"/>
        <dbReference type="ChEBI" id="CHEBI:58608"/>
        <dbReference type="EC" id="2.7.7.41"/>
    </reaction>
</comment>
<keyword evidence="14" id="KW-0443">Lipid metabolism</keyword>
<keyword evidence="16" id="KW-0594">Phospholipid biosynthesis</keyword>
<organism evidence="21 23">
    <name type="scientific">Rothia kristinae</name>
    <dbReference type="NCBI Taxonomy" id="37923"/>
    <lineage>
        <taxon>Bacteria</taxon>
        <taxon>Bacillati</taxon>
        <taxon>Actinomycetota</taxon>
        <taxon>Actinomycetes</taxon>
        <taxon>Micrococcales</taxon>
        <taxon>Micrococcaceae</taxon>
        <taxon>Rothia</taxon>
    </lineage>
</organism>
<dbReference type="Proteomes" id="UP000053171">
    <property type="component" value="Unassembled WGS sequence"/>
</dbReference>
<evidence type="ECO:0000256" key="11">
    <source>
        <dbReference type="ARBA" id="ARBA00022692"/>
    </source>
</evidence>
<evidence type="ECO:0000256" key="4">
    <source>
        <dbReference type="ARBA" id="ARBA00005189"/>
    </source>
</evidence>
<evidence type="ECO:0000256" key="7">
    <source>
        <dbReference type="ARBA" id="ARBA00019373"/>
    </source>
</evidence>
<protein>
    <recommendedName>
        <fullName evidence="7 18">Phosphatidate cytidylyltransferase</fullName>
        <ecNumber evidence="6 18">2.7.7.41</ecNumber>
    </recommendedName>
</protein>
<evidence type="ECO:0000256" key="1">
    <source>
        <dbReference type="ARBA" id="ARBA00001698"/>
    </source>
</evidence>
<evidence type="ECO:0000313" key="22">
    <source>
        <dbReference type="EMBL" id="QPT53077.1"/>
    </source>
</evidence>
<feature type="transmembrane region" description="Helical" evidence="20">
    <location>
        <begin position="102"/>
        <end position="119"/>
    </location>
</feature>
<evidence type="ECO:0000313" key="24">
    <source>
        <dbReference type="Proteomes" id="UP000594975"/>
    </source>
</evidence>
<dbReference type="Proteomes" id="UP000594975">
    <property type="component" value="Chromosome"/>
</dbReference>
<dbReference type="RefSeq" id="WP_055684402.1">
    <property type="nucleotide sequence ID" value="NZ_CP065738.1"/>
</dbReference>
<dbReference type="Pfam" id="PF01148">
    <property type="entry name" value="CTP_transf_1"/>
    <property type="match status" value="1"/>
</dbReference>
<keyword evidence="13 20" id="KW-1133">Transmembrane helix</keyword>
<evidence type="ECO:0000256" key="12">
    <source>
        <dbReference type="ARBA" id="ARBA00022695"/>
    </source>
</evidence>
<evidence type="ECO:0000256" key="20">
    <source>
        <dbReference type="SAM" id="Phobius"/>
    </source>
</evidence>
<evidence type="ECO:0000256" key="5">
    <source>
        <dbReference type="ARBA" id="ARBA00010185"/>
    </source>
</evidence>
<gene>
    <name evidence="21" type="ORF">AN277_0201080</name>
    <name evidence="22" type="ORF">I6G21_07145</name>
</gene>
<keyword evidence="9" id="KW-0444">Lipid biosynthesis</keyword>
<keyword evidence="12 18" id="KW-0548">Nucleotidyltransferase</keyword>
<reference evidence="23" key="2">
    <citation type="submission" date="2016-04" db="EMBL/GenBank/DDBJ databases">
        <authorList>
            <person name="Waterworth S."/>
            <person name="Matcher G."/>
        </authorList>
    </citation>
    <scope>NUCLEOTIDE SEQUENCE [LARGE SCALE GENOMIC DNA]</scope>
    <source>
        <strain evidence="23">RuSp02-3</strain>
    </source>
</reference>
<dbReference type="EMBL" id="CP065738">
    <property type="protein sequence ID" value="QPT53077.1"/>
    <property type="molecule type" value="Genomic_DNA"/>
</dbReference>
<dbReference type="GO" id="GO:0004605">
    <property type="term" value="F:phosphatidate cytidylyltransferase activity"/>
    <property type="evidence" value="ECO:0007669"/>
    <property type="project" value="UniProtKB-EC"/>
</dbReference>
<dbReference type="PROSITE" id="PS01315">
    <property type="entry name" value="CDS"/>
    <property type="match status" value="1"/>
</dbReference>
<dbReference type="GO" id="GO:0005886">
    <property type="term" value="C:plasma membrane"/>
    <property type="evidence" value="ECO:0007669"/>
    <property type="project" value="UniProtKB-SubCell"/>
</dbReference>
<evidence type="ECO:0000256" key="9">
    <source>
        <dbReference type="ARBA" id="ARBA00022516"/>
    </source>
</evidence>
<keyword evidence="17" id="KW-1208">Phospholipid metabolism</keyword>
<evidence type="ECO:0000313" key="21">
    <source>
        <dbReference type="EMBL" id="OAX52978.1"/>
    </source>
</evidence>
<evidence type="ECO:0000256" key="15">
    <source>
        <dbReference type="ARBA" id="ARBA00023136"/>
    </source>
</evidence>
<keyword evidence="15 20" id="KW-0472">Membrane</keyword>
<feature type="transmembrane region" description="Helical" evidence="20">
    <location>
        <begin position="198"/>
        <end position="218"/>
    </location>
</feature>
<feature type="transmembrane region" description="Helical" evidence="20">
    <location>
        <begin position="131"/>
        <end position="151"/>
    </location>
</feature>
<feature type="transmembrane region" description="Helical" evidence="20">
    <location>
        <begin position="28"/>
        <end position="57"/>
    </location>
</feature>
<evidence type="ECO:0000256" key="10">
    <source>
        <dbReference type="ARBA" id="ARBA00022679"/>
    </source>
</evidence>
<evidence type="ECO:0000256" key="14">
    <source>
        <dbReference type="ARBA" id="ARBA00023098"/>
    </source>
</evidence>
<reference evidence="21 23" key="3">
    <citation type="submission" date="2016-06" db="EMBL/GenBank/DDBJ databases">
        <title>Identification of putative biosynthetic pathways for the production of bioactive secondary metabolites by the marine actinomycete Kocuria kristinae RUTW2-3.</title>
        <authorList>
            <person name="Waterworth S.C."/>
            <person name="Walmsley T.A."/>
            <person name="Matongo T."/>
            <person name="Davies-Coleman M.T."/>
            <person name="Dorrington R.A."/>
        </authorList>
    </citation>
    <scope>NUCLEOTIDE SEQUENCE [LARGE SCALE GENOMIC DNA]</scope>
    <source>
        <strain evidence="23">RuSp02-3</strain>
        <strain evidence="21">RUTW2-3</strain>
    </source>
</reference>
<evidence type="ECO:0000256" key="19">
    <source>
        <dbReference type="SAM" id="MobiDB-lite"/>
    </source>
</evidence>
<evidence type="ECO:0000256" key="8">
    <source>
        <dbReference type="ARBA" id="ARBA00022475"/>
    </source>
</evidence>
<dbReference type="EMBL" id="LJBJ02000001">
    <property type="protein sequence ID" value="OAX52978.1"/>
    <property type="molecule type" value="Genomic_DNA"/>
</dbReference>
<evidence type="ECO:0000256" key="13">
    <source>
        <dbReference type="ARBA" id="ARBA00022989"/>
    </source>
</evidence>
<keyword evidence="8" id="KW-1003">Cell membrane</keyword>
<comment type="subcellular location">
    <subcellularLocation>
        <location evidence="2">Cell membrane</location>
        <topology evidence="2">Multi-pass membrane protein</topology>
    </subcellularLocation>
</comment>
<evidence type="ECO:0000256" key="16">
    <source>
        <dbReference type="ARBA" id="ARBA00023209"/>
    </source>
</evidence>
<reference evidence="22 24" key="4">
    <citation type="submission" date="2020-12" db="EMBL/GenBank/DDBJ databases">
        <title>FDA dAtabase for Regulatory Grade micrObial Sequences (FDA-ARGOS): Supporting development and validation of Infectious Disease Dx tests.</title>
        <authorList>
            <person name="Sproer C."/>
            <person name="Gronow S."/>
            <person name="Severitt S."/>
            <person name="Schroder I."/>
            <person name="Tallon L."/>
            <person name="Sadzewicz L."/>
            <person name="Zhao X."/>
            <person name="Boylan J."/>
            <person name="Ott S."/>
            <person name="Bowen H."/>
            <person name="Vavikolanu K."/>
            <person name="Mehta A."/>
            <person name="Aluvathingal J."/>
            <person name="Nadendla S."/>
            <person name="Lowell S."/>
            <person name="Myers T."/>
            <person name="Yan Y."/>
            <person name="Sichtig H."/>
        </authorList>
    </citation>
    <scope>NUCLEOTIDE SEQUENCE [LARGE SCALE GENOMIC DNA]</scope>
    <source>
        <strain evidence="22 24">FDAARGOS_864</strain>
    </source>
</reference>
<comment type="pathway">
    <text evidence="4">Lipid metabolism.</text>
</comment>
<feature type="region of interest" description="Disordered" evidence="19">
    <location>
        <begin position="1"/>
        <end position="22"/>
    </location>
</feature>
<evidence type="ECO:0000256" key="18">
    <source>
        <dbReference type="RuleBase" id="RU003938"/>
    </source>
</evidence>
<feature type="transmembrane region" description="Helical" evidence="20">
    <location>
        <begin position="224"/>
        <end position="245"/>
    </location>
</feature>
<feature type="transmembrane region" description="Helical" evidence="20">
    <location>
        <begin position="266"/>
        <end position="285"/>
    </location>
</feature>
<name>A0A199NWG7_9MICC</name>
<sequence>MSAQPTPPSTPTQPMPKRTPRAGRDLPAAIGVGVVLGALVVIGMFFVPPVIVAVAAAGAGVGTWEVTRALNLRPGLQVPLAPAVVTGALFPVAAYLGGGEALLYSVLAAVIVVVLWRMAGPREGMLPSIMAAVFTMSWVPFMLALAVVLFRGEDGPARVFTIVVMAIGNDTWGYLAGVLWGKHPMAPRISPKKTWEGFAGSMVGSVAVGILCAVLLLHDPWWHGAVLAVLLVIASTVGDLSESMVKREVGIKDMSHILPGHGGVMDRLDSIVFAVAIGYVVFAALS</sequence>
<dbReference type="PANTHER" id="PTHR46382">
    <property type="entry name" value="PHOSPHATIDATE CYTIDYLYLTRANSFERASE"/>
    <property type="match status" value="1"/>
</dbReference>
<reference evidence="21" key="1">
    <citation type="submission" date="2016-04" db="EMBL/GenBank/DDBJ databases">
        <authorList>
            <person name="Evans L.H."/>
            <person name="Alamgir A."/>
            <person name="Owens N."/>
            <person name="Weber N.D."/>
            <person name="Virtaneva K."/>
            <person name="Barbian K."/>
            <person name="Babar A."/>
            <person name="Rosenke K."/>
        </authorList>
    </citation>
    <scope>NUCLEOTIDE SEQUENCE [LARGE SCALE GENOMIC DNA]</scope>
    <source>
        <strain evidence="21">RUTW2-3</strain>
    </source>
</reference>
<dbReference type="InterPro" id="IPR000374">
    <property type="entry name" value="PC_trans"/>
</dbReference>
<feature type="transmembrane region" description="Helical" evidence="20">
    <location>
        <begin position="78"/>
        <end position="96"/>
    </location>
</feature>
<keyword evidence="10 18" id="KW-0808">Transferase</keyword>